<keyword evidence="1" id="KW-0732">Signal</keyword>
<dbReference type="AlphaFoldDB" id="A0AAV2SJC6"/>
<dbReference type="Proteomes" id="UP001497623">
    <property type="component" value="Unassembled WGS sequence"/>
</dbReference>
<proteinExistence type="predicted"/>
<evidence type="ECO:0000313" key="2">
    <source>
        <dbReference type="EMBL" id="CAL4196731.1"/>
    </source>
</evidence>
<evidence type="ECO:0000256" key="1">
    <source>
        <dbReference type="SAM" id="SignalP"/>
    </source>
</evidence>
<feature type="chain" id="PRO_5043528219" description="Galectin" evidence="1">
    <location>
        <begin position="22"/>
        <end position="244"/>
    </location>
</feature>
<feature type="non-terminal residue" evidence="2">
    <location>
        <position position="244"/>
    </location>
</feature>
<evidence type="ECO:0008006" key="4">
    <source>
        <dbReference type="Google" id="ProtNLM"/>
    </source>
</evidence>
<reference evidence="2 3" key="1">
    <citation type="submission" date="2024-05" db="EMBL/GenBank/DDBJ databases">
        <authorList>
            <person name="Wallberg A."/>
        </authorList>
    </citation>
    <scope>NUCLEOTIDE SEQUENCE [LARGE SCALE GENOMIC DNA]</scope>
</reference>
<keyword evidence="3" id="KW-1185">Reference proteome</keyword>
<gene>
    <name evidence="2" type="ORF">MNOR_LOCUS37201</name>
</gene>
<comment type="caution">
    <text evidence="2">The sequence shown here is derived from an EMBL/GenBank/DDBJ whole genome shotgun (WGS) entry which is preliminary data.</text>
</comment>
<name>A0AAV2SJC6_MEGNR</name>
<feature type="signal peptide" evidence="1">
    <location>
        <begin position="1"/>
        <end position="21"/>
    </location>
</feature>
<accession>A0AAV2SJC6</accession>
<evidence type="ECO:0000313" key="3">
    <source>
        <dbReference type="Proteomes" id="UP001497623"/>
    </source>
</evidence>
<protein>
    <recommendedName>
        <fullName evidence="4">Galectin</fullName>
    </recommendedName>
</protein>
<sequence>MMGGGLLGILSICSLLLPNFAIYLDGVCLIRQKYESNQDGTQTHIRAWVNGTDQLSSVIKITLEFDPKGYPETFDIIEIWKDQIELRRVRKNDNTDPLKLPIIHPLTPGWMEMTLVSGEEFQLNFTKMQNGSYTYKGERERLRKIRVEGSYITFNCLNDIIYWRIEHFPKIIPLELNIYNNFSIFSRKEYIPSIKIGEKNLQLGFNGGIMNDISSLKENLQVPLSGHKEYYFNIGCINEICEVW</sequence>
<organism evidence="2 3">
    <name type="scientific">Meganyctiphanes norvegica</name>
    <name type="common">Northern krill</name>
    <name type="synonym">Thysanopoda norvegica</name>
    <dbReference type="NCBI Taxonomy" id="48144"/>
    <lineage>
        <taxon>Eukaryota</taxon>
        <taxon>Metazoa</taxon>
        <taxon>Ecdysozoa</taxon>
        <taxon>Arthropoda</taxon>
        <taxon>Crustacea</taxon>
        <taxon>Multicrustacea</taxon>
        <taxon>Malacostraca</taxon>
        <taxon>Eumalacostraca</taxon>
        <taxon>Eucarida</taxon>
        <taxon>Euphausiacea</taxon>
        <taxon>Euphausiidae</taxon>
        <taxon>Meganyctiphanes</taxon>
    </lineage>
</organism>
<dbReference type="EMBL" id="CAXKWB010073099">
    <property type="protein sequence ID" value="CAL4196731.1"/>
    <property type="molecule type" value="Genomic_DNA"/>
</dbReference>